<dbReference type="AlphaFoldDB" id="A0A1I1K1S5"/>
<evidence type="ECO:0000256" key="5">
    <source>
        <dbReference type="ARBA" id="ARBA00022723"/>
    </source>
</evidence>
<evidence type="ECO:0000313" key="14">
    <source>
        <dbReference type="Proteomes" id="UP000198639"/>
    </source>
</evidence>
<comment type="cofactor">
    <cofactor evidence="11">
        <name>Mg(2+)</name>
        <dbReference type="ChEBI" id="CHEBI:18420"/>
    </cofactor>
</comment>
<dbReference type="Gene3D" id="1.10.510.10">
    <property type="entry name" value="Transferase(Phosphotransferase) domain 1"/>
    <property type="match status" value="1"/>
</dbReference>
<keyword evidence="2 11" id="KW-0723">Serine/threonine-protein kinase</keyword>
<organism evidence="13 14">
    <name type="scientific">Massilia yuzhufengensis</name>
    <dbReference type="NCBI Taxonomy" id="1164594"/>
    <lineage>
        <taxon>Bacteria</taxon>
        <taxon>Pseudomonadati</taxon>
        <taxon>Pseudomonadota</taxon>
        <taxon>Betaproteobacteria</taxon>
        <taxon>Burkholderiales</taxon>
        <taxon>Oxalobacteraceae</taxon>
        <taxon>Telluria group</taxon>
        <taxon>Massilia</taxon>
    </lineage>
</organism>
<keyword evidence="6 11" id="KW-0547">Nucleotide-binding</keyword>
<dbReference type="GO" id="GO:0004674">
    <property type="term" value="F:protein serine/threonine kinase activity"/>
    <property type="evidence" value="ECO:0007669"/>
    <property type="project" value="UniProtKB-UniRule"/>
</dbReference>
<dbReference type="PANTHER" id="PTHR39573">
    <property type="entry name" value="STRESS RESPONSE KINASE A"/>
    <property type="match status" value="1"/>
</dbReference>
<dbReference type="InterPro" id="IPR032882">
    <property type="entry name" value="SrkA/RdoA"/>
</dbReference>
<comment type="catalytic activity">
    <reaction evidence="11">
        <text>L-seryl-[protein] + ATP = O-phospho-L-seryl-[protein] + ADP + H(+)</text>
        <dbReference type="Rhea" id="RHEA:17989"/>
        <dbReference type="Rhea" id="RHEA-COMP:9863"/>
        <dbReference type="Rhea" id="RHEA-COMP:11604"/>
        <dbReference type="ChEBI" id="CHEBI:15378"/>
        <dbReference type="ChEBI" id="CHEBI:29999"/>
        <dbReference type="ChEBI" id="CHEBI:30616"/>
        <dbReference type="ChEBI" id="CHEBI:83421"/>
        <dbReference type="ChEBI" id="CHEBI:456216"/>
        <dbReference type="EC" id="2.7.11.1"/>
    </reaction>
</comment>
<dbReference type="HAMAP" id="MF_01497">
    <property type="entry name" value="SrkA_kinase"/>
    <property type="match status" value="1"/>
</dbReference>
<evidence type="ECO:0000256" key="10">
    <source>
        <dbReference type="ARBA" id="ARBA00023016"/>
    </source>
</evidence>
<reference evidence="14" key="1">
    <citation type="submission" date="2016-10" db="EMBL/GenBank/DDBJ databases">
        <authorList>
            <person name="Varghese N."/>
            <person name="Submissions S."/>
        </authorList>
    </citation>
    <scope>NUCLEOTIDE SEQUENCE [LARGE SCALE GENOMIC DNA]</scope>
    <source>
        <strain evidence="14">CGMCC 1.12041</strain>
    </source>
</reference>
<feature type="binding site" evidence="11">
    <location>
        <position position="227"/>
    </location>
    <ligand>
        <name>Mg(2+)</name>
        <dbReference type="ChEBI" id="CHEBI:18420"/>
    </ligand>
</feature>
<proteinExistence type="inferred from homology"/>
<feature type="active site" evidence="11">
    <location>
        <position position="227"/>
    </location>
</feature>
<protein>
    <recommendedName>
        <fullName evidence="11">Stress response kinase A</fullName>
        <ecNumber evidence="11">2.7.11.1</ecNumber>
    </recommendedName>
    <alternativeName>
        <fullName evidence="11">Serine/threonine-protein kinase SrkA</fullName>
    </alternativeName>
</protein>
<dbReference type="GO" id="GO:0005524">
    <property type="term" value="F:ATP binding"/>
    <property type="evidence" value="ECO:0007669"/>
    <property type="project" value="UniProtKB-UniRule"/>
</dbReference>
<evidence type="ECO:0000259" key="12">
    <source>
        <dbReference type="Pfam" id="PF01636"/>
    </source>
</evidence>
<comment type="subcellular location">
    <subcellularLocation>
        <location evidence="11">Cytoplasm</location>
    </subcellularLocation>
</comment>
<dbReference type="Gene3D" id="3.30.200.70">
    <property type="match status" value="1"/>
</dbReference>
<dbReference type="InterPro" id="IPR011009">
    <property type="entry name" value="Kinase-like_dom_sf"/>
</dbReference>
<feature type="domain" description="Aminoglycoside phosphotransferase" evidence="12">
    <location>
        <begin position="42"/>
        <end position="272"/>
    </location>
</feature>
<dbReference type="SUPFAM" id="SSF56112">
    <property type="entry name" value="Protein kinase-like (PK-like)"/>
    <property type="match status" value="1"/>
</dbReference>
<feature type="site" description="ATP" evidence="11">
    <location>
        <position position="43"/>
    </location>
</feature>
<accession>A0A1I1K1S5</accession>
<dbReference type="PANTHER" id="PTHR39573:SF1">
    <property type="entry name" value="STRESS RESPONSE KINASE A"/>
    <property type="match status" value="1"/>
</dbReference>
<evidence type="ECO:0000256" key="4">
    <source>
        <dbReference type="ARBA" id="ARBA00022679"/>
    </source>
</evidence>
<dbReference type="STRING" id="1164594.SAMN05216204_107109"/>
<keyword evidence="14" id="KW-1185">Reference proteome</keyword>
<evidence type="ECO:0000313" key="13">
    <source>
        <dbReference type="EMBL" id="SFC54907.1"/>
    </source>
</evidence>
<comment type="function">
    <text evidence="11">A protein kinase that phosphorylates Ser and Thr residues. Probably acts to suppress the effects of stress linked to accumulation of reactive oxygen species. Probably involved in the extracytoplasmic stress response.</text>
</comment>
<evidence type="ECO:0000256" key="9">
    <source>
        <dbReference type="ARBA" id="ARBA00022842"/>
    </source>
</evidence>
<keyword evidence="8 11" id="KW-0067">ATP-binding</keyword>
<comment type="subunit">
    <text evidence="11">Monomer.</text>
</comment>
<dbReference type="EC" id="2.7.11.1" evidence="11"/>
<evidence type="ECO:0000256" key="7">
    <source>
        <dbReference type="ARBA" id="ARBA00022777"/>
    </source>
</evidence>
<sequence length="335" mass="38179">MDNLPTEENSQAHPFARLDPQAVLEAVESLGMFCDGRLLALNSYENRVYQVGLEEGPPVVVKFYRPARWSDEAILEEHAFVAELEAQEIPVVQASTLDGRTLHNFGGYRFSVFPRRGGRAPELGDPATLEWIGRFIGRIHAVGARTPYALRPEINPETFGRAPYDYLRTHGFIPPELAATWASVVEQALDGVARCYERAGELPLLRLHGDCHGGNVLWTPDGPHFVDFDDSRMGPAVQDLWMLLSGERQEMVGQMADVLAGYEDFCDFHPRQLYLVEALRTLRLIHYSAWLAMRWDDPAFPAAFPWFNTQRYWQDRILELREQVALMDEPPLWQV</sequence>
<dbReference type="OrthoDB" id="5392197at2"/>
<keyword evidence="5 11" id="KW-0479">Metal-binding</keyword>
<dbReference type="InterPro" id="IPR002575">
    <property type="entry name" value="Aminoglycoside_PTrfase"/>
</dbReference>
<feature type="binding site" evidence="11">
    <location>
        <position position="215"/>
    </location>
    <ligand>
        <name>Mg(2+)</name>
        <dbReference type="ChEBI" id="CHEBI:18420"/>
    </ligand>
</feature>
<dbReference type="Proteomes" id="UP000198639">
    <property type="component" value="Unassembled WGS sequence"/>
</dbReference>
<comment type="catalytic activity">
    <reaction evidence="11">
        <text>L-threonyl-[protein] + ATP = O-phospho-L-threonyl-[protein] + ADP + H(+)</text>
        <dbReference type="Rhea" id="RHEA:46608"/>
        <dbReference type="Rhea" id="RHEA-COMP:11060"/>
        <dbReference type="Rhea" id="RHEA-COMP:11605"/>
        <dbReference type="ChEBI" id="CHEBI:15378"/>
        <dbReference type="ChEBI" id="CHEBI:30013"/>
        <dbReference type="ChEBI" id="CHEBI:30616"/>
        <dbReference type="ChEBI" id="CHEBI:61977"/>
        <dbReference type="ChEBI" id="CHEBI:456216"/>
        <dbReference type="EC" id="2.7.11.1"/>
    </reaction>
</comment>
<dbReference type="Pfam" id="PF01636">
    <property type="entry name" value="APH"/>
    <property type="match status" value="1"/>
</dbReference>
<keyword evidence="3 11" id="KW-0597">Phosphoprotein</keyword>
<keyword evidence="1 11" id="KW-0963">Cytoplasm</keyword>
<evidence type="ECO:0000256" key="8">
    <source>
        <dbReference type="ARBA" id="ARBA00022840"/>
    </source>
</evidence>
<feature type="active site" description="Proton acceptor" evidence="11">
    <location>
        <position position="210"/>
    </location>
</feature>
<evidence type="ECO:0000256" key="3">
    <source>
        <dbReference type="ARBA" id="ARBA00022553"/>
    </source>
</evidence>
<keyword evidence="9 11" id="KW-0460">Magnesium</keyword>
<name>A0A1I1K1S5_9BURK</name>
<dbReference type="NCBIfam" id="NF008738">
    <property type="entry name" value="PRK11768.1"/>
    <property type="match status" value="1"/>
</dbReference>
<dbReference type="RefSeq" id="WP_091873817.1">
    <property type="nucleotide sequence ID" value="NZ_FOLD01000007.1"/>
</dbReference>
<evidence type="ECO:0000256" key="1">
    <source>
        <dbReference type="ARBA" id="ARBA00022490"/>
    </source>
</evidence>
<keyword evidence="4 11" id="KW-0808">Transferase</keyword>
<keyword evidence="10 11" id="KW-0346">Stress response</keyword>
<dbReference type="Gene3D" id="1.20.1270.170">
    <property type="match status" value="1"/>
</dbReference>
<keyword evidence="7 11" id="KW-0418">Kinase</keyword>
<dbReference type="GO" id="GO:0005737">
    <property type="term" value="C:cytoplasm"/>
    <property type="evidence" value="ECO:0007669"/>
    <property type="project" value="UniProtKB-SubCell"/>
</dbReference>
<dbReference type="GO" id="GO:0000287">
    <property type="term" value="F:magnesium ion binding"/>
    <property type="evidence" value="ECO:0007669"/>
    <property type="project" value="UniProtKB-UniRule"/>
</dbReference>
<evidence type="ECO:0000256" key="2">
    <source>
        <dbReference type="ARBA" id="ARBA00022527"/>
    </source>
</evidence>
<gene>
    <name evidence="11" type="primary">srkA</name>
    <name evidence="13" type="ORF">SAMN05216204_107109</name>
</gene>
<dbReference type="GO" id="GO:0106310">
    <property type="term" value="F:protein serine kinase activity"/>
    <property type="evidence" value="ECO:0007669"/>
    <property type="project" value="RHEA"/>
</dbReference>
<comment type="similarity">
    <text evidence="11">Belongs to the SrkA/RdoA protein kinase family.</text>
</comment>
<evidence type="ECO:0000256" key="6">
    <source>
        <dbReference type="ARBA" id="ARBA00022741"/>
    </source>
</evidence>
<dbReference type="EMBL" id="FOLD01000007">
    <property type="protein sequence ID" value="SFC54907.1"/>
    <property type="molecule type" value="Genomic_DNA"/>
</dbReference>
<evidence type="ECO:0000256" key="11">
    <source>
        <dbReference type="HAMAP-Rule" id="MF_01497"/>
    </source>
</evidence>